<feature type="transmembrane region" description="Helical" evidence="4">
    <location>
        <begin position="449"/>
        <end position="473"/>
    </location>
</feature>
<accession>A0A917CYU6</accession>
<protein>
    <submittedName>
        <fullName evidence="5">Spore germination protein KA</fullName>
    </submittedName>
</protein>
<dbReference type="PANTHER" id="PTHR22550">
    <property type="entry name" value="SPORE GERMINATION PROTEIN"/>
    <property type="match status" value="1"/>
</dbReference>
<evidence type="ECO:0000313" key="5">
    <source>
        <dbReference type="EMBL" id="GGG03249.1"/>
    </source>
</evidence>
<feature type="compositionally biased region" description="Basic and acidic residues" evidence="3">
    <location>
        <begin position="16"/>
        <end position="26"/>
    </location>
</feature>
<keyword evidence="4" id="KW-1133">Transmembrane helix</keyword>
<comment type="similarity">
    <text evidence="1">Belongs to the GerABKA family.</text>
</comment>
<name>A0A917CYU6_9BACL</name>
<proteinExistence type="inferred from homology"/>
<feature type="region of interest" description="Disordered" evidence="3">
    <location>
        <begin position="510"/>
        <end position="541"/>
    </location>
</feature>
<feature type="transmembrane region" description="Helical" evidence="4">
    <location>
        <begin position="325"/>
        <end position="344"/>
    </location>
</feature>
<dbReference type="RefSeq" id="WP_188530971.1">
    <property type="nucleotide sequence ID" value="NZ_BMGR01000006.1"/>
</dbReference>
<comment type="caution">
    <text evidence="5">The sequence shown here is derived from an EMBL/GenBank/DDBJ whole genome shotgun (WGS) entry which is preliminary data.</text>
</comment>
<evidence type="ECO:0000313" key="6">
    <source>
        <dbReference type="Proteomes" id="UP000644756"/>
    </source>
</evidence>
<feature type="compositionally biased region" description="Basic and acidic residues" evidence="3">
    <location>
        <begin position="527"/>
        <end position="541"/>
    </location>
</feature>
<feature type="transmembrane region" description="Helical" evidence="4">
    <location>
        <begin position="389"/>
        <end position="410"/>
    </location>
</feature>
<feature type="transmembrane region" description="Helical" evidence="4">
    <location>
        <begin position="416"/>
        <end position="442"/>
    </location>
</feature>
<keyword evidence="2 4" id="KW-0472">Membrane</keyword>
<feature type="region of interest" description="Disordered" evidence="3">
    <location>
        <begin position="1"/>
        <end position="26"/>
    </location>
</feature>
<dbReference type="AlphaFoldDB" id="A0A917CYU6"/>
<keyword evidence="6" id="KW-1185">Reference proteome</keyword>
<keyword evidence="4" id="KW-0812">Transmembrane</keyword>
<dbReference type="PIRSF" id="PIRSF005690">
    <property type="entry name" value="GerBA"/>
    <property type="match status" value="1"/>
</dbReference>
<dbReference type="GO" id="GO:0016020">
    <property type="term" value="C:membrane"/>
    <property type="evidence" value="ECO:0007669"/>
    <property type="project" value="InterPro"/>
</dbReference>
<reference evidence="5" key="1">
    <citation type="journal article" date="2014" name="Int. J. Syst. Evol. Microbiol.">
        <title>Complete genome sequence of Corynebacterium casei LMG S-19264T (=DSM 44701T), isolated from a smear-ripened cheese.</title>
        <authorList>
            <consortium name="US DOE Joint Genome Institute (JGI-PGF)"/>
            <person name="Walter F."/>
            <person name="Albersmeier A."/>
            <person name="Kalinowski J."/>
            <person name="Ruckert C."/>
        </authorList>
    </citation>
    <scope>NUCLEOTIDE SEQUENCE</scope>
    <source>
        <strain evidence="5">CGMCC 1.12987</strain>
    </source>
</reference>
<dbReference type="EMBL" id="BMGR01000006">
    <property type="protein sequence ID" value="GGG03249.1"/>
    <property type="molecule type" value="Genomic_DNA"/>
</dbReference>
<evidence type="ECO:0000256" key="3">
    <source>
        <dbReference type="SAM" id="MobiDB-lite"/>
    </source>
</evidence>
<dbReference type="PANTHER" id="PTHR22550:SF5">
    <property type="entry name" value="LEUCINE ZIPPER PROTEIN 4"/>
    <property type="match status" value="1"/>
</dbReference>
<evidence type="ECO:0000256" key="1">
    <source>
        <dbReference type="ARBA" id="ARBA00005278"/>
    </source>
</evidence>
<dbReference type="InterPro" id="IPR050768">
    <property type="entry name" value="UPF0353/GerABKA_families"/>
</dbReference>
<dbReference type="Proteomes" id="UP000644756">
    <property type="component" value="Unassembled WGS sequence"/>
</dbReference>
<gene>
    <name evidence="5" type="primary">gerKA</name>
    <name evidence="5" type="ORF">GCM10010916_20410</name>
</gene>
<sequence length="541" mass="60233">MFSTYLKGKIKKKKASRGESQEKQDLQPFKEKKLFEDLKRNIETVKTELGHSNDIVIREFRVGGNIQAAALFTDGLSDQVTLSDFVIKGLMHLQDEALSLEQNIGPEKIMQIVKEQLITFGDVQEVSDWEQLFKRMLSGSSILLFDGCDKAISAATKGGEQRGVTEPSTQTVIRGPREAFTESIRINTSLLRRIIKSPKLWLEERTIGEVTQTQVGIMYLKGIANEEIVQEVRDRLDRIQIDAILESGYIEELIQDEIWSPFPTVYNTERPDVTAGGLLEGRVAIIVDGTPFVLLVPVVLNSFLQSAEDYYQRFDLGSFLRLLRFASLFVALLFPSLYVAITTFHQEMLPTSLMLHLSAQREGVPFPPIIEALLMEIVFEVLREAGVRMPSAVGNTISIVGALVIGQAAVEAGIVAPAMVIVVSFTAIANFVIPAISLAIAVRLLRFGLLILSGTLGMFGVAVGLLVLVLHLASIRSFGIPYLSPFAPFMRNQQRDALFRFPQWAMDTRPPFISDDEDLVRQGNNQKPEKPQGDQSRHDGE</sequence>
<evidence type="ECO:0000256" key="4">
    <source>
        <dbReference type="SAM" id="Phobius"/>
    </source>
</evidence>
<reference evidence="5" key="2">
    <citation type="submission" date="2020-09" db="EMBL/GenBank/DDBJ databases">
        <authorList>
            <person name="Sun Q."/>
            <person name="Zhou Y."/>
        </authorList>
    </citation>
    <scope>NUCLEOTIDE SEQUENCE</scope>
    <source>
        <strain evidence="5">CGMCC 1.12987</strain>
    </source>
</reference>
<organism evidence="5 6">
    <name type="scientific">Paenibacillus abyssi</name>
    <dbReference type="NCBI Taxonomy" id="1340531"/>
    <lineage>
        <taxon>Bacteria</taxon>
        <taxon>Bacillati</taxon>
        <taxon>Bacillota</taxon>
        <taxon>Bacilli</taxon>
        <taxon>Bacillales</taxon>
        <taxon>Paenibacillaceae</taxon>
        <taxon>Paenibacillus</taxon>
    </lineage>
</organism>
<evidence type="ECO:0000256" key="2">
    <source>
        <dbReference type="ARBA" id="ARBA00023136"/>
    </source>
</evidence>
<dbReference type="Pfam" id="PF03323">
    <property type="entry name" value="GerA"/>
    <property type="match status" value="1"/>
</dbReference>
<dbReference type="InterPro" id="IPR004995">
    <property type="entry name" value="Spore_Ger"/>
</dbReference>
<dbReference type="GO" id="GO:0009847">
    <property type="term" value="P:spore germination"/>
    <property type="evidence" value="ECO:0007669"/>
    <property type="project" value="InterPro"/>
</dbReference>